<proteinExistence type="predicted"/>
<protein>
    <recommendedName>
        <fullName evidence="1">DUF5641 domain-containing protein</fullName>
    </recommendedName>
</protein>
<evidence type="ECO:0000313" key="2">
    <source>
        <dbReference type="EMBL" id="GBO22148.1"/>
    </source>
</evidence>
<dbReference type="InterPro" id="IPR012337">
    <property type="entry name" value="RNaseH-like_sf"/>
</dbReference>
<evidence type="ECO:0000259" key="1">
    <source>
        <dbReference type="Pfam" id="PF18701"/>
    </source>
</evidence>
<accession>A0A4Y2VC66</accession>
<organism evidence="2 3">
    <name type="scientific">Araneus ventricosus</name>
    <name type="common">Orbweaver spider</name>
    <name type="synonym">Epeira ventricosa</name>
    <dbReference type="NCBI Taxonomy" id="182803"/>
    <lineage>
        <taxon>Eukaryota</taxon>
        <taxon>Metazoa</taxon>
        <taxon>Ecdysozoa</taxon>
        <taxon>Arthropoda</taxon>
        <taxon>Chelicerata</taxon>
        <taxon>Arachnida</taxon>
        <taxon>Araneae</taxon>
        <taxon>Araneomorphae</taxon>
        <taxon>Entelegynae</taxon>
        <taxon>Araneoidea</taxon>
        <taxon>Araneidae</taxon>
        <taxon>Araneus</taxon>
    </lineage>
</organism>
<dbReference type="InterPro" id="IPR008042">
    <property type="entry name" value="Retrotrans_Pao"/>
</dbReference>
<dbReference type="Proteomes" id="UP000499080">
    <property type="component" value="Unassembled WGS sequence"/>
</dbReference>
<dbReference type="InterPro" id="IPR036397">
    <property type="entry name" value="RNaseH_sf"/>
</dbReference>
<dbReference type="OrthoDB" id="7543819at2759"/>
<keyword evidence="3" id="KW-1185">Reference proteome</keyword>
<feature type="domain" description="DUF5641" evidence="1">
    <location>
        <begin position="533"/>
        <end position="578"/>
    </location>
</feature>
<dbReference type="Gene3D" id="3.30.420.10">
    <property type="entry name" value="Ribonuclease H-like superfamily/Ribonuclease H"/>
    <property type="match status" value="1"/>
</dbReference>
<dbReference type="InterPro" id="IPR040676">
    <property type="entry name" value="DUF5641"/>
</dbReference>
<name>A0A4Y2VC66_ARAVE</name>
<gene>
    <name evidence="2" type="ORF">AVEN_107480_1</name>
</gene>
<comment type="caution">
    <text evidence="2">The sequence shown here is derived from an EMBL/GenBank/DDBJ whole genome shotgun (WGS) entry which is preliminary data.</text>
</comment>
<evidence type="ECO:0000313" key="3">
    <source>
        <dbReference type="Proteomes" id="UP000499080"/>
    </source>
</evidence>
<dbReference type="EMBL" id="BGPR01045273">
    <property type="protein sequence ID" value="GBO22148.1"/>
    <property type="molecule type" value="Genomic_DNA"/>
</dbReference>
<dbReference type="AlphaFoldDB" id="A0A4Y2VC66"/>
<dbReference type="SUPFAM" id="SSF53098">
    <property type="entry name" value="Ribonuclease H-like"/>
    <property type="match status" value="1"/>
</dbReference>
<reference evidence="2 3" key="1">
    <citation type="journal article" date="2019" name="Sci. Rep.">
        <title>Orb-weaving spider Araneus ventricosus genome elucidates the spidroin gene catalogue.</title>
        <authorList>
            <person name="Kono N."/>
            <person name="Nakamura H."/>
            <person name="Ohtoshi R."/>
            <person name="Moran D.A.P."/>
            <person name="Shinohara A."/>
            <person name="Yoshida Y."/>
            <person name="Fujiwara M."/>
            <person name="Mori M."/>
            <person name="Tomita M."/>
            <person name="Arakawa K."/>
        </authorList>
    </citation>
    <scope>NUCLEOTIDE SEQUENCE [LARGE SCALE GENOMIC DNA]</scope>
</reference>
<dbReference type="Pfam" id="PF18701">
    <property type="entry name" value="DUF5641"/>
    <property type="match status" value="1"/>
</dbReference>
<sequence>MDTRSLLEFVSIDKNTKRFILQALGRIFDPLGLITPFTIRVKCLIQDLWSEKILWDDPLPPHIEREWKRWCEELPHLENLKIPRLVLDSTLDEDIIELHSFCDASKNAYGAAIYLKSRTRNGISVKLVTSKSRVAPLNGVTLPRLELLGALIAARLTSKVGKIVNSKRSCVQYHWTDSKIVIFWIKDSKPRWKQFVANRVNEITSLTDPNSWYHCAENERETIVLERKKIPETESSIETFLLTEDDSGVLDKLLEHSNNYFKVNRILSYIFRFISNCRNKVKRPEPLTVCVEEIRNAENKMIQHAQISLFDKKGLPSNISNLFPFVDEEGMVRVGGRLENASVPYPHKHPAILPKGSKLSKIYFESLHRRLFHVGPLGLLNAVRLEFWPLSGRSIARKTVHQFVTCFKSRPLLSSEIMGNLPRERVNISGPFTITGLDLCGPYLVKYKNQRKGTLNKVYICVCICFSTKAIHLELLSDLTSDALIATLKRFTSRRGRCSKIYTDNATNFVGSNSKLKKFYKLINFPDENLAEKYDLIIGQMVLIKDDFLPINTWLLGWILEVYYGSDGKVRVVKVRTKS</sequence>
<dbReference type="Pfam" id="PF05380">
    <property type="entry name" value="Peptidase_A17"/>
    <property type="match status" value="1"/>
</dbReference>
<dbReference type="PANTHER" id="PTHR47331">
    <property type="entry name" value="PHD-TYPE DOMAIN-CONTAINING PROTEIN"/>
    <property type="match status" value="1"/>
</dbReference>
<dbReference type="GO" id="GO:0003676">
    <property type="term" value="F:nucleic acid binding"/>
    <property type="evidence" value="ECO:0007669"/>
    <property type="project" value="InterPro"/>
</dbReference>